<dbReference type="CDD" id="cd04301">
    <property type="entry name" value="NAT_SF"/>
    <property type="match status" value="1"/>
</dbReference>
<comment type="caution">
    <text evidence="14">The sequence shown here is derived from an EMBL/GenBank/DDBJ whole genome shotgun (WGS) entry which is preliminary data.</text>
</comment>
<name>A0A1V8SPI9_9PEZI</name>
<keyword evidence="9" id="KW-0012">Acyltransferase</keyword>
<evidence type="ECO:0000256" key="8">
    <source>
        <dbReference type="ARBA" id="ARBA00023242"/>
    </source>
</evidence>
<dbReference type="PANTHER" id="PTHR20531:SF1">
    <property type="entry name" value="N-ALPHA-ACETYLTRANSFERASE 40"/>
    <property type="match status" value="1"/>
</dbReference>
<dbReference type="EMBL" id="NAJO01000032">
    <property type="protein sequence ID" value="OQO01019.1"/>
    <property type="molecule type" value="Genomic_DNA"/>
</dbReference>
<proteinExistence type="inferred from homology"/>
<evidence type="ECO:0000259" key="13">
    <source>
        <dbReference type="PROSITE" id="PS51186"/>
    </source>
</evidence>
<dbReference type="FunCoup" id="A0A1V8SPI9">
    <property type="interactions" value="175"/>
</dbReference>
<evidence type="ECO:0000256" key="2">
    <source>
        <dbReference type="ARBA" id="ARBA00004496"/>
    </source>
</evidence>
<dbReference type="InterPro" id="IPR039949">
    <property type="entry name" value="NAA40"/>
</dbReference>
<organism evidence="14 15">
    <name type="scientific">Cryoendolithus antarcticus</name>
    <dbReference type="NCBI Taxonomy" id="1507870"/>
    <lineage>
        <taxon>Eukaryota</taxon>
        <taxon>Fungi</taxon>
        <taxon>Dikarya</taxon>
        <taxon>Ascomycota</taxon>
        <taxon>Pezizomycotina</taxon>
        <taxon>Dothideomycetes</taxon>
        <taxon>Dothideomycetidae</taxon>
        <taxon>Cladosporiales</taxon>
        <taxon>Cladosporiaceae</taxon>
        <taxon>Cryoendolithus</taxon>
    </lineage>
</organism>
<evidence type="ECO:0000256" key="6">
    <source>
        <dbReference type="ARBA" id="ARBA00022490"/>
    </source>
</evidence>
<comment type="similarity">
    <text evidence="3">Belongs to the acetyltransferase family. NAA40 subfamily.</text>
</comment>
<evidence type="ECO:0000256" key="1">
    <source>
        <dbReference type="ARBA" id="ARBA00004123"/>
    </source>
</evidence>
<feature type="region of interest" description="Disordered" evidence="12">
    <location>
        <begin position="1"/>
        <end position="29"/>
    </location>
</feature>
<dbReference type="PANTHER" id="PTHR20531">
    <property type="entry name" value="N-ALPHA-ACETYLTRANSFERASE 40"/>
    <property type="match status" value="1"/>
</dbReference>
<feature type="domain" description="N-acetyltransferase" evidence="13">
    <location>
        <begin position="76"/>
        <end position="252"/>
    </location>
</feature>
<evidence type="ECO:0000256" key="10">
    <source>
        <dbReference type="ARBA" id="ARBA00047821"/>
    </source>
</evidence>
<evidence type="ECO:0000256" key="12">
    <source>
        <dbReference type="SAM" id="MobiDB-lite"/>
    </source>
</evidence>
<evidence type="ECO:0000256" key="4">
    <source>
        <dbReference type="ARBA" id="ARBA00012950"/>
    </source>
</evidence>
<reference evidence="15" key="1">
    <citation type="submission" date="2017-03" db="EMBL/GenBank/DDBJ databases">
        <title>Genomes of endolithic fungi from Antarctica.</title>
        <authorList>
            <person name="Coleine C."/>
            <person name="Masonjones S."/>
            <person name="Stajich J.E."/>
        </authorList>
    </citation>
    <scope>NUCLEOTIDE SEQUENCE [LARGE SCALE GENOMIC DNA]</scope>
    <source>
        <strain evidence="15">CCFEE 5527</strain>
    </source>
</reference>
<dbReference type="AlphaFoldDB" id="A0A1V8SPI9"/>
<dbReference type="GO" id="GO:0010485">
    <property type="term" value="F:histone H4 acetyltransferase activity"/>
    <property type="evidence" value="ECO:0007669"/>
    <property type="project" value="InterPro"/>
</dbReference>
<evidence type="ECO:0000256" key="5">
    <source>
        <dbReference type="ARBA" id="ARBA00015043"/>
    </source>
</evidence>
<keyword evidence="6" id="KW-0963">Cytoplasm</keyword>
<accession>A0A1V8SPI9</accession>
<dbReference type="Proteomes" id="UP000192596">
    <property type="component" value="Unassembled WGS sequence"/>
</dbReference>
<dbReference type="Gene3D" id="3.40.630.30">
    <property type="match status" value="1"/>
</dbReference>
<evidence type="ECO:0000256" key="11">
    <source>
        <dbReference type="ARBA" id="ARBA00049524"/>
    </source>
</evidence>
<comment type="catalytic activity">
    <reaction evidence="10">
        <text>N-terminal L-seryl-[histone H2A] + acetyl-CoA = N-terminal N(alpha)-acetyl-L-seryl-[histone H2A] + CoA + H(+)</text>
        <dbReference type="Rhea" id="RHEA:50600"/>
        <dbReference type="Rhea" id="RHEA-COMP:12742"/>
        <dbReference type="Rhea" id="RHEA-COMP:12744"/>
        <dbReference type="ChEBI" id="CHEBI:15378"/>
        <dbReference type="ChEBI" id="CHEBI:57287"/>
        <dbReference type="ChEBI" id="CHEBI:57288"/>
        <dbReference type="ChEBI" id="CHEBI:64738"/>
        <dbReference type="ChEBI" id="CHEBI:83690"/>
        <dbReference type="EC" id="2.3.1.257"/>
    </reaction>
</comment>
<comment type="catalytic activity">
    <reaction evidence="11">
        <text>N-terminal L-seryl-[histone H4] + acetyl-CoA = N-terminal N(alpha)-acetyl-L-seryl-[histone H4] + CoA + H(+)</text>
        <dbReference type="Rhea" id="RHEA:50596"/>
        <dbReference type="Rhea" id="RHEA-COMP:12740"/>
        <dbReference type="Rhea" id="RHEA-COMP:12743"/>
        <dbReference type="ChEBI" id="CHEBI:15378"/>
        <dbReference type="ChEBI" id="CHEBI:57287"/>
        <dbReference type="ChEBI" id="CHEBI:57288"/>
        <dbReference type="ChEBI" id="CHEBI:64738"/>
        <dbReference type="ChEBI" id="CHEBI:83690"/>
        <dbReference type="EC" id="2.3.1.257"/>
    </reaction>
</comment>
<evidence type="ECO:0000313" key="14">
    <source>
        <dbReference type="EMBL" id="OQO01019.1"/>
    </source>
</evidence>
<comment type="subcellular location">
    <subcellularLocation>
        <location evidence="2">Cytoplasm</location>
    </subcellularLocation>
    <subcellularLocation>
        <location evidence="1">Nucleus</location>
    </subcellularLocation>
</comment>
<evidence type="ECO:0000256" key="7">
    <source>
        <dbReference type="ARBA" id="ARBA00022679"/>
    </source>
</evidence>
<dbReference type="EC" id="2.3.1.257" evidence="4"/>
<keyword evidence="15" id="KW-1185">Reference proteome</keyword>
<evidence type="ECO:0000256" key="9">
    <source>
        <dbReference type="ARBA" id="ARBA00023315"/>
    </source>
</evidence>
<dbReference type="GO" id="GO:0005737">
    <property type="term" value="C:cytoplasm"/>
    <property type="evidence" value="ECO:0007669"/>
    <property type="project" value="UniProtKB-SubCell"/>
</dbReference>
<dbReference type="SUPFAM" id="SSF55729">
    <property type="entry name" value="Acyl-CoA N-acyltransferases (Nat)"/>
    <property type="match status" value="1"/>
</dbReference>
<gene>
    <name evidence="14" type="ORF">B0A48_13262</name>
</gene>
<evidence type="ECO:0000313" key="15">
    <source>
        <dbReference type="Proteomes" id="UP000192596"/>
    </source>
</evidence>
<keyword evidence="8" id="KW-0539">Nucleus</keyword>
<dbReference type="GO" id="GO:1990189">
    <property type="term" value="F:protein N-terminal-serine acetyltransferase activity"/>
    <property type="evidence" value="ECO:0007669"/>
    <property type="project" value="UniProtKB-EC"/>
</dbReference>
<dbReference type="InterPro" id="IPR016181">
    <property type="entry name" value="Acyl_CoA_acyltransferase"/>
</dbReference>
<dbReference type="InParanoid" id="A0A1V8SPI9"/>
<protein>
    <recommendedName>
        <fullName evidence="5">N-alpha-acetyltransferase 40</fullName>
        <ecNumber evidence="4">2.3.1.257</ecNumber>
    </recommendedName>
</protein>
<dbReference type="STRING" id="1507870.A0A1V8SPI9"/>
<dbReference type="GO" id="GO:0043998">
    <property type="term" value="F:histone H2A acetyltransferase activity"/>
    <property type="evidence" value="ECO:0007669"/>
    <property type="project" value="InterPro"/>
</dbReference>
<keyword evidence="7" id="KW-0808">Transferase</keyword>
<evidence type="ECO:0000256" key="3">
    <source>
        <dbReference type="ARBA" id="ARBA00008870"/>
    </source>
</evidence>
<sequence>MAKRKDQHSEESVVSAALKKSKRQQSDNDIPSAQQLVVDLNALDAETFYSRYILSTSLSYTPQAPCDTQSYHLIFKESTDLDPSELDACFALIEATSRADYEPSSFGWYPNRKRAEMMEDDMRYLLVRRRDATPTIEKHGKTRIDTSIEGFLSFQICHDSVPLVPVLYIYEVHLAESLRGLGMGAHLMQLAEDIAAKIKVEKVMLTVFVSNSKALGFYRSRGYAVDACSPEDRKTRNKIVKTDHFIMSRAVKRQAGEINNSGASEWTLEV</sequence>
<dbReference type="GO" id="GO:0005634">
    <property type="term" value="C:nucleus"/>
    <property type="evidence" value="ECO:0007669"/>
    <property type="project" value="UniProtKB-SubCell"/>
</dbReference>
<dbReference type="Pfam" id="PF00583">
    <property type="entry name" value="Acetyltransf_1"/>
    <property type="match status" value="1"/>
</dbReference>
<dbReference type="InterPro" id="IPR000182">
    <property type="entry name" value="GNAT_dom"/>
</dbReference>
<dbReference type="OrthoDB" id="424551at2759"/>
<dbReference type="PROSITE" id="PS51186">
    <property type="entry name" value="GNAT"/>
    <property type="match status" value="1"/>
</dbReference>